<proteinExistence type="predicted"/>
<sequence length="53" mass="6007">KYLLSQSKACLNSEDTGDKKNKLPRKNQSGHHIRGPIMSEYIANRNKNSQLPP</sequence>
<evidence type="ECO:0000256" key="1">
    <source>
        <dbReference type="SAM" id="MobiDB-lite"/>
    </source>
</evidence>
<protein>
    <submittedName>
        <fullName evidence="2">Uncharacterized protein</fullName>
    </submittedName>
</protein>
<gene>
    <name evidence="2" type="primary">ORF208000</name>
</gene>
<feature type="region of interest" description="Disordered" evidence="1">
    <location>
        <begin position="1"/>
        <end position="53"/>
    </location>
</feature>
<feature type="compositionally biased region" description="Basic residues" evidence="1">
    <location>
        <begin position="22"/>
        <end position="34"/>
    </location>
</feature>
<dbReference type="EMBL" id="HACG01048733">
    <property type="protein sequence ID" value="CEK95598.1"/>
    <property type="molecule type" value="Transcribed_RNA"/>
</dbReference>
<name>A0A0B7BRI1_9EUPU</name>
<feature type="non-terminal residue" evidence="2">
    <location>
        <position position="1"/>
    </location>
</feature>
<reference evidence="2" key="1">
    <citation type="submission" date="2014-12" db="EMBL/GenBank/DDBJ databases">
        <title>Insight into the proteome of Arion vulgaris.</title>
        <authorList>
            <person name="Aradska J."/>
            <person name="Bulat T."/>
            <person name="Smidak R."/>
            <person name="Sarate P."/>
            <person name="Gangsoo J."/>
            <person name="Sialana F."/>
            <person name="Bilban M."/>
            <person name="Lubec G."/>
        </authorList>
    </citation>
    <scope>NUCLEOTIDE SEQUENCE</scope>
    <source>
        <tissue evidence="2">Skin</tissue>
    </source>
</reference>
<dbReference type="AlphaFoldDB" id="A0A0B7BRI1"/>
<feature type="compositionally biased region" description="Polar residues" evidence="1">
    <location>
        <begin position="1"/>
        <end position="14"/>
    </location>
</feature>
<accession>A0A0B7BRI1</accession>
<evidence type="ECO:0000313" key="2">
    <source>
        <dbReference type="EMBL" id="CEK95598.1"/>
    </source>
</evidence>
<organism evidence="2">
    <name type="scientific">Arion vulgaris</name>
    <dbReference type="NCBI Taxonomy" id="1028688"/>
    <lineage>
        <taxon>Eukaryota</taxon>
        <taxon>Metazoa</taxon>
        <taxon>Spiralia</taxon>
        <taxon>Lophotrochozoa</taxon>
        <taxon>Mollusca</taxon>
        <taxon>Gastropoda</taxon>
        <taxon>Heterobranchia</taxon>
        <taxon>Euthyneura</taxon>
        <taxon>Panpulmonata</taxon>
        <taxon>Eupulmonata</taxon>
        <taxon>Stylommatophora</taxon>
        <taxon>Helicina</taxon>
        <taxon>Arionoidea</taxon>
        <taxon>Arionidae</taxon>
        <taxon>Arion</taxon>
    </lineage>
</organism>